<protein>
    <submittedName>
        <fullName evidence="1">Uncharacterized protein</fullName>
    </submittedName>
</protein>
<proteinExistence type="predicted"/>
<sequence length="46" mass="4984">MEQLVATVDITGASKTLEALSQHSTNGIPTTKTIRENILYNKGKPL</sequence>
<organism evidence="1">
    <name type="scientific">Rhizophora mucronata</name>
    <name type="common">Asiatic mangrove</name>
    <dbReference type="NCBI Taxonomy" id="61149"/>
    <lineage>
        <taxon>Eukaryota</taxon>
        <taxon>Viridiplantae</taxon>
        <taxon>Streptophyta</taxon>
        <taxon>Embryophyta</taxon>
        <taxon>Tracheophyta</taxon>
        <taxon>Spermatophyta</taxon>
        <taxon>Magnoliopsida</taxon>
        <taxon>eudicotyledons</taxon>
        <taxon>Gunneridae</taxon>
        <taxon>Pentapetalae</taxon>
        <taxon>rosids</taxon>
        <taxon>fabids</taxon>
        <taxon>Malpighiales</taxon>
        <taxon>Rhizophoraceae</taxon>
        <taxon>Rhizophora</taxon>
    </lineage>
</organism>
<accession>A0A2P2PBH3</accession>
<reference evidence="1" key="1">
    <citation type="submission" date="2018-02" db="EMBL/GenBank/DDBJ databases">
        <title>Rhizophora mucronata_Transcriptome.</title>
        <authorList>
            <person name="Meera S.P."/>
            <person name="Sreeshan A."/>
            <person name="Augustine A."/>
        </authorList>
    </citation>
    <scope>NUCLEOTIDE SEQUENCE</scope>
    <source>
        <tissue evidence="1">Leaf</tissue>
    </source>
</reference>
<evidence type="ECO:0000313" key="1">
    <source>
        <dbReference type="EMBL" id="MBX51971.1"/>
    </source>
</evidence>
<dbReference type="EMBL" id="GGEC01071487">
    <property type="protein sequence ID" value="MBX51971.1"/>
    <property type="molecule type" value="Transcribed_RNA"/>
</dbReference>
<name>A0A2P2PBH3_RHIMU</name>
<dbReference type="AlphaFoldDB" id="A0A2P2PBH3"/>